<gene>
    <name evidence="2" type="ORF">JF74_02750</name>
</gene>
<dbReference type="GO" id="GO:0033194">
    <property type="term" value="P:response to hydroperoxide"/>
    <property type="evidence" value="ECO:0007669"/>
    <property type="project" value="TreeGrafter"/>
</dbReference>
<evidence type="ECO:0000256" key="1">
    <source>
        <dbReference type="HAMAP-Rule" id="MF_00652"/>
    </source>
</evidence>
<dbReference type="STRING" id="1218507.JF74_02750"/>
<name>A0A0F4LFY9_9LACO</name>
<dbReference type="InterPro" id="IPR005583">
    <property type="entry name" value="YaaA"/>
</dbReference>
<dbReference type="PATRIC" id="fig|1218507.3.peg.440"/>
<dbReference type="GO" id="GO:0005829">
    <property type="term" value="C:cytosol"/>
    <property type="evidence" value="ECO:0007669"/>
    <property type="project" value="TreeGrafter"/>
</dbReference>
<evidence type="ECO:0000313" key="2">
    <source>
        <dbReference type="EMBL" id="KJY57772.1"/>
    </source>
</evidence>
<reference evidence="2 3" key="1">
    <citation type="submission" date="2015-01" db="EMBL/GenBank/DDBJ databases">
        <title>Comparative genomics of the lactic acid bacteria isolated from the honey bee gut.</title>
        <authorList>
            <person name="Ellegaard K.M."/>
            <person name="Tamarit D."/>
            <person name="Javelind E."/>
            <person name="Olofsson T."/>
            <person name="Andersson S.G."/>
            <person name="Vasquez A."/>
        </authorList>
    </citation>
    <scope>NUCLEOTIDE SEQUENCE [LARGE SCALE GENOMIC DNA]</scope>
    <source>
        <strain evidence="2 3">Hma8</strain>
    </source>
</reference>
<dbReference type="Pfam" id="PF03883">
    <property type="entry name" value="H2O2_YaaD"/>
    <property type="match status" value="1"/>
</dbReference>
<comment type="caution">
    <text evidence="2">The sequence shown here is derived from an EMBL/GenBank/DDBJ whole genome shotgun (WGS) entry which is preliminary data.</text>
</comment>
<dbReference type="EMBL" id="JXLI01000006">
    <property type="protein sequence ID" value="KJY57772.1"/>
    <property type="molecule type" value="Genomic_DNA"/>
</dbReference>
<dbReference type="AlphaFoldDB" id="A0A0F4LFY9"/>
<dbReference type="RefSeq" id="WP_046324222.1">
    <property type="nucleotide sequence ID" value="NZ_JBHTMT010000006.1"/>
</dbReference>
<accession>A0A0F4LFY9</accession>
<proteinExistence type="inferred from homology"/>
<protein>
    <recommendedName>
        <fullName evidence="1">UPF0246 protein JF74_02750</fullName>
    </recommendedName>
</protein>
<dbReference type="HAMAP" id="MF_00652">
    <property type="entry name" value="UPF0246"/>
    <property type="match status" value="1"/>
</dbReference>
<evidence type="ECO:0000313" key="3">
    <source>
        <dbReference type="Proteomes" id="UP000033531"/>
    </source>
</evidence>
<dbReference type="PANTHER" id="PTHR30283:SF4">
    <property type="entry name" value="PEROXIDE STRESS RESISTANCE PROTEIN YAAA"/>
    <property type="match status" value="1"/>
</dbReference>
<organism evidence="2 3">
    <name type="scientific">Lactobacillus melliventris</name>
    <dbReference type="NCBI Taxonomy" id="1218507"/>
    <lineage>
        <taxon>Bacteria</taxon>
        <taxon>Bacillati</taxon>
        <taxon>Bacillota</taxon>
        <taxon>Bacilli</taxon>
        <taxon>Lactobacillales</taxon>
        <taxon>Lactobacillaceae</taxon>
        <taxon>Lactobacillus</taxon>
    </lineage>
</organism>
<dbReference type="OrthoDB" id="9777133at2"/>
<dbReference type="NCBIfam" id="NF002543">
    <property type="entry name" value="PRK02101.1-4"/>
    <property type="match status" value="1"/>
</dbReference>
<dbReference type="Proteomes" id="UP000033531">
    <property type="component" value="Unassembled WGS sequence"/>
</dbReference>
<comment type="similarity">
    <text evidence="1">Belongs to the UPF0246 family.</text>
</comment>
<dbReference type="HOGENOM" id="CLU_061989_1_0_9"/>
<sequence length="255" mass="29715">MKIIISPAMKMIVDRESFPAKSQPQFLAQAQELAAFLKNCSFNELQKIWQSSERTTKEGQKQIKELNLNQKDNLTPAVISYSGIQYQYMAADLFTAPALSYLQDNVRILSGLYGVLRPFDGVWPYRLEMKNKVWGFSQPNLYQFWGSTIADNLFNEDQVLINLASKEYSRNITPFVANNRQMISIDFQEKKNGQWKTVGVHAKMARGEMVRYIAEKQLSKPQQLQDFHDFGFNFVPNISTDNTYIFRTEYDFRRR</sequence>
<dbReference type="PANTHER" id="PTHR30283">
    <property type="entry name" value="PEROXIDE STRESS RESPONSE PROTEIN YAAA"/>
    <property type="match status" value="1"/>
</dbReference>